<dbReference type="GO" id="GO:0043190">
    <property type="term" value="C:ATP-binding cassette (ABC) transporter complex"/>
    <property type="evidence" value="ECO:0007669"/>
    <property type="project" value="InterPro"/>
</dbReference>
<dbReference type="Proteomes" id="UP000216225">
    <property type="component" value="Unassembled WGS sequence"/>
</dbReference>
<dbReference type="InterPro" id="IPR035906">
    <property type="entry name" value="MetI-like_sf"/>
</dbReference>
<keyword evidence="4" id="KW-1003">Cell membrane</keyword>
<evidence type="ECO:0000259" key="10">
    <source>
        <dbReference type="PROSITE" id="PS50928"/>
    </source>
</evidence>
<evidence type="ECO:0000256" key="4">
    <source>
        <dbReference type="ARBA" id="ARBA00022475"/>
    </source>
</evidence>
<evidence type="ECO:0000256" key="6">
    <source>
        <dbReference type="ARBA" id="ARBA00022970"/>
    </source>
</evidence>
<keyword evidence="5 9" id="KW-0812">Transmembrane</keyword>
<dbReference type="Pfam" id="PF00528">
    <property type="entry name" value="BPD_transp_1"/>
    <property type="match status" value="1"/>
</dbReference>
<organism evidence="11 12">
    <name type="scientific">Alicycliphilus denitrificans</name>
    <dbReference type="NCBI Taxonomy" id="179636"/>
    <lineage>
        <taxon>Bacteria</taxon>
        <taxon>Pseudomonadati</taxon>
        <taxon>Pseudomonadota</taxon>
        <taxon>Betaproteobacteria</taxon>
        <taxon>Burkholderiales</taxon>
        <taxon>Comamonadaceae</taxon>
        <taxon>Alicycliphilus</taxon>
    </lineage>
</organism>
<feature type="transmembrane region" description="Helical" evidence="9">
    <location>
        <begin position="178"/>
        <end position="198"/>
    </location>
</feature>
<dbReference type="RefSeq" id="WP_094436023.1">
    <property type="nucleotide sequence ID" value="NZ_AP024172.1"/>
</dbReference>
<evidence type="ECO:0000256" key="7">
    <source>
        <dbReference type="ARBA" id="ARBA00022989"/>
    </source>
</evidence>
<evidence type="ECO:0000256" key="9">
    <source>
        <dbReference type="RuleBase" id="RU363032"/>
    </source>
</evidence>
<dbReference type="NCBIfam" id="TIGR03004">
    <property type="entry name" value="ectoine_ehuC"/>
    <property type="match status" value="1"/>
</dbReference>
<evidence type="ECO:0000313" key="11">
    <source>
        <dbReference type="EMBL" id="RKJ99283.1"/>
    </source>
</evidence>
<dbReference type="Gene3D" id="1.10.3720.10">
    <property type="entry name" value="MetI-like"/>
    <property type="match status" value="1"/>
</dbReference>
<feature type="transmembrane region" description="Helical" evidence="9">
    <location>
        <begin position="12"/>
        <end position="35"/>
    </location>
</feature>
<dbReference type="PANTHER" id="PTHR30614:SF0">
    <property type="entry name" value="L-CYSTINE TRANSPORT SYSTEM PERMEASE PROTEIN TCYL"/>
    <property type="match status" value="1"/>
</dbReference>
<evidence type="ECO:0000256" key="8">
    <source>
        <dbReference type="ARBA" id="ARBA00023136"/>
    </source>
</evidence>
<dbReference type="NCBIfam" id="TIGR01726">
    <property type="entry name" value="HEQRo_perm_3TM"/>
    <property type="match status" value="1"/>
</dbReference>
<name>A0A420KH45_9BURK</name>
<feature type="transmembrane region" description="Helical" evidence="9">
    <location>
        <begin position="69"/>
        <end position="91"/>
    </location>
</feature>
<dbReference type="SUPFAM" id="SSF161098">
    <property type="entry name" value="MetI-like"/>
    <property type="match status" value="1"/>
</dbReference>
<dbReference type="InterPro" id="IPR043429">
    <property type="entry name" value="ArtM/GltK/GlnP/TcyL/YhdX-like"/>
</dbReference>
<proteinExistence type="inferred from homology"/>
<reference evidence="11 12" key="1">
    <citation type="submission" date="2018-09" db="EMBL/GenBank/DDBJ databases">
        <title>Genome comparison of Alicycliphilus sp. BQ1, a polyurethanolytic bacterium, with its closest phylogenetic relatives Alicycliphilus denitrificans BC and K601, unable to attack polyurethane.</title>
        <authorList>
            <person name="Loza-Tavera H."/>
            <person name="Lozano L."/>
            <person name="Cevallos M."/>
            <person name="Maya-Lucas O."/>
            <person name="Garcia-Mena J."/>
            <person name="Hernandez J."/>
        </authorList>
    </citation>
    <scope>NUCLEOTIDE SEQUENCE [LARGE SCALE GENOMIC DNA]</scope>
    <source>
        <strain evidence="11 12">BQ1</strain>
    </source>
</reference>
<comment type="similarity">
    <text evidence="2">Belongs to the binding-protein-dependent transport system permease family. HisMQ subfamily.</text>
</comment>
<evidence type="ECO:0000256" key="1">
    <source>
        <dbReference type="ARBA" id="ARBA00004429"/>
    </source>
</evidence>
<feature type="domain" description="ABC transmembrane type-1" evidence="10">
    <location>
        <begin position="11"/>
        <end position="196"/>
    </location>
</feature>
<comment type="subcellular location">
    <subcellularLocation>
        <location evidence="1">Cell inner membrane</location>
        <topology evidence="1">Multi-pass membrane protein</topology>
    </subcellularLocation>
    <subcellularLocation>
        <location evidence="9">Cell membrane</location>
        <topology evidence="9">Multi-pass membrane protein</topology>
    </subcellularLocation>
</comment>
<dbReference type="AlphaFoldDB" id="A0A420KH45"/>
<dbReference type="PANTHER" id="PTHR30614">
    <property type="entry name" value="MEMBRANE COMPONENT OF AMINO ACID ABC TRANSPORTER"/>
    <property type="match status" value="1"/>
</dbReference>
<evidence type="ECO:0000313" key="12">
    <source>
        <dbReference type="Proteomes" id="UP000216225"/>
    </source>
</evidence>
<dbReference type="InterPro" id="IPR010065">
    <property type="entry name" value="AA_ABC_transptr_permease_3TM"/>
</dbReference>
<dbReference type="EMBL" id="NKDB02000001">
    <property type="protein sequence ID" value="RKJ99283.1"/>
    <property type="molecule type" value="Genomic_DNA"/>
</dbReference>
<evidence type="ECO:0000256" key="5">
    <source>
        <dbReference type="ARBA" id="ARBA00022692"/>
    </source>
</evidence>
<dbReference type="GO" id="GO:0006865">
    <property type="term" value="P:amino acid transport"/>
    <property type="evidence" value="ECO:0007669"/>
    <property type="project" value="UniProtKB-KW"/>
</dbReference>
<dbReference type="PROSITE" id="PS50928">
    <property type="entry name" value="ABC_TM1"/>
    <property type="match status" value="1"/>
</dbReference>
<keyword evidence="8 9" id="KW-0472">Membrane</keyword>
<dbReference type="InterPro" id="IPR014342">
    <property type="entry name" value="Ectoine_EhuC"/>
</dbReference>
<sequence>MEILYEFCQATWVTIQITIGAAALAWVTAFIAGLCKLSGRRAIAWPAVAFVEFFRGTSCYVQLFWLYFVLPLAGIEISAFAVGIVAIGLNVGCYGSEVVRSAILAVPRGLTEAAKALNLSPLQTMRHVVIPNAFPRMLPPMCNLMVDLLKITPLVSLITIADLTFVGQIYRQQSGNPLAAFGTLLVVYFVLSTIIIGISKRLEIRASRGFEGTRSEK</sequence>
<keyword evidence="7 9" id="KW-1133">Transmembrane helix</keyword>
<evidence type="ECO:0000256" key="3">
    <source>
        <dbReference type="ARBA" id="ARBA00022448"/>
    </source>
</evidence>
<evidence type="ECO:0000256" key="2">
    <source>
        <dbReference type="ARBA" id="ARBA00010072"/>
    </source>
</evidence>
<dbReference type="GO" id="GO:0022857">
    <property type="term" value="F:transmembrane transporter activity"/>
    <property type="evidence" value="ECO:0007669"/>
    <property type="project" value="InterPro"/>
</dbReference>
<comment type="caution">
    <text evidence="11">The sequence shown here is derived from an EMBL/GenBank/DDBJ whole genome shotgun (WGS) entry which is preliminary data.</text>
</comment>
<dbReference type="InterPro" id="IPR000515">
    <property type="entry name" value="MetI-like"/>
</dbReference>
<protein>
    <submittedName>
        <fullName evidence="11">Ectoine/hydroxyectoine ABC transporter permease subunit EhuC</fullName>
    </submittedName>
</protein>
<dbReference type="CDD" id="cd06261">
    <property type="entry name" value="TM_PBP2"/>
    <property type="match status" value="1"/>
</dbReference>
<keyword evidence="6" id="KW-0029">Amino-acid transport</keyword>
<keyword evidence="3 9" id="KW-0813">Transport</keyword>
<accession>A0A420KH45</accession>
<gene>
    <name evidence="11" type="primary">ehuC</name>
    <name evidence="11" type="ORF">CE154_005950</name>
</gene>